<proteinExistence type="predicted"/>
<dbReference type="AlphaFoldDB" id="A0A9N9NPV6"/>
<dbReference type="Proteomes" id="UP000789759">
    <property type="component" value="Unassembled WGS sequence"/>
</dbReference>
<sequence length="814" mass="96016">MNEENEISQASMSERTEVEIDPKPSGAHNGKAITKFLLSPNEIYAATWSKDDDSVYGWPLDKDQPFEFDYFINVKDFCKNSDPQLSAVSNDKLVAIESVNKELLNYGVIEIINLVTNTKIKLETLCLDKSVTEICLVGCRFYNNGNLVMGSQILNNYDNRTHYEVFIFPFKNLNKQSWKVSNSIACGVSGEMKAYDFTDNEKIMIIDSCGLLTQWNLNTLSFEKQYQLEWNKIWALHPLEKDFYAFNKCFTLFAVCLQVTDYLEADLFISVYLTENAMHLSQHKIKYENDKTLLRSEFISSDEGERLLLFFDDNNIEIRDPYHLQHCIIRTVSDLCRELSTSNKESLLMFEALIDEKIYNISNGHLWVQELTKQQWVTYLREQLMDKTKIRALPNKSQIENMLQNIIDEHSDKSDDEFIVKKINPPYHGLLVKWEIMNNGRLIQAQKFDSITNEWKPLEWKVYPKHLVEFEKPPKKFVYRCDLLYNEDLIIITSIGLLILSVWEKDEIRIRYYKGFPFKYSFLLRKDIKNQMISGYIGKESEYKKKQFFAKKSYIQKLLDEIKLHKKSLLPPPDFDAITLYYEDLCMDGRFPFKELIDDYIEDKVTMSLYGHDLLKSFFKNKDHQMMEKLYAKCIKINTEKDNFLSNFKLFEIVTFSINDISVKSPDLLNQFLSYTSFTLSSTEKEIVIGRLSSKSHLQNHRTHIHLSNIYFTNRLITFLQNIKELVFAFLEEKKFHLDKFHDIVKKIKNDKWEDINEMPFISDILLELTKTEIENSKKIQNLKGNDEKVIQEFKNFFSEEIEKLKTMIEELKN</sequence>
<keyword evidence="3" id="KW-1185">Reference proteome</keyword>
<evidence type="ECO:0000256" key="1">
    <source>
        <dbReference type="SAM" id="MobiDB-lite"/>
    </source>
</evidence>
<dbReference type="EMBL" id="CAJVQA010018228">
    <property type="protein sequence ID" value="CAG8752770.1"/>
    <property type="molecule type" value="Genomic_DNA"/>
</dbReference>
<organism evidence="2 3">
    <name type="scientific">Cetraspora pellucida</name>
    <dbReference type="NCBI Taxonomy" id="1433469"/>
    <lineage>
        <taxon>Eukaryota</taxon>
        <taxon>Fungi</taxon>
        <taxon>Fungi incertae sedis</taxon>
        <taxon>Mucoromycota</taxon>
        <taxon>Glomeromycotina</taxon>
        <taxon>Glomeromycetes</taxon>
        <taxon>Diversisporales</taxon>
        <taxon>Gigasporaceae</taxon>
        <taxon>Cetraspora</taxon>
    </lineage>
</organism>
<evidence type="ECO:0000313" key="2">
    <source>
        <dbReference type="EMBL" id="CAG8752770.1"/>
    </source>
</evidence>
<protein>
    <submittedName>
        <fullName evidence="2">5482_t:CDS:1</fullName>
    </submittedName>
</protein>
<reference evidence="2" key="1">
    <citation type="submission" date="2021-06" db="EMBL/GenBank/DDBJ databases">
        <authorList>
            <person name="Kallberg Y."/>
            <person name="Tangrot J."/>
            <person name="Rosling A."/>
        </authorList>
    </citation>
    <scope>NUCLEOTIDE SEQUENCE</scope>
    <source>
        <strain evidence="2">FL966</strain>
    </source>
</reference>
<accession>A0A9N9NPV6</accession>
<evidence type="ECO:0000313" key="3">
    <source>
        <dbReference type="Proteomes" id="UP000789759"/>
    </source>
</evidence>
<dbReference type="OrthoDB" id="2431548at2759"/>
<name>A0A9N9NPV6_9GLOM</name>
<comment type="caution">
    <text evidence="2">The sequence shown here is derived from an EMBL/GenBank/DDBJ whole genome shotgun (WGS) entry which is preliminary data.</text>
</comment>
<gene>
    <name evidence="2" type="ORF">CPELLU_LOCUS14811</name>
</gene>
<feature type="region of interest" description="Disordered" evidence="1">
    <location>
        <begin position="1"/>
        <end position="27"/>
    </location>
</feature>